<keyword evidence="3" id="KW-1185">Reference proteome</keyword>
<proteinExistence type="predicted"/>
<name>A0A8S0ZNA1_ARCPL</name>
<protein>
    <submittedName>
        <fullName evidence="2">Uncharacterized protein</fullName>
    </submittedName>
</protein>
<accession>A0A8S0ZNA1</accession>
<feature type="region of interest" description="Disordered" evidence="1">
    <location>
        <begin position="1"/>
        <end position="22"/>
    </location>
</feature>
<dbReference type="OrthoDB" id="7481859at2759"/>
<dbReference type="AlphaFoldDB" id="A0A8S0ZNA1"/>
<reference evidence="2 3" key="1">
    <citation type="submission" date="2020-04" db="EMBL/GenBank/DDBJ databases">
        <authorList>
            <person name="Wallbank WR R."/>
            <person name="Pardo Diaz C."/>
            <person name="Kozak K."/>
            <person name="Martin S."/>
            <person name="Jiggins C."/>
            <person name="Moest M."/>
            <person name="Warren A I."/>
            <person name="Byers J.R.P. K."/>
            <person name="Montejo-Kovacevich G."/>
            <person name="Yen C E."/>
        </authorList>
    </citation>
    <scope>NUCLEOTIDE SEQUENCE [LARGE SCALE GENOMIC DNA]</scope>
</reference>
<evidence type="ECO:0000313" key="3">
    <source>
        <dbReference type="Proteomes" id="UP000494106"/>
    </source>
</evidence>
<sequence length="153" mass="16832">MSATAGAMKSFKNKSSRAHHLRAGQTNRINTLMELLETYKIRSHCLFCAVGLRARRGRGIPTRCAVALECAAAIRGTPVTRRLHRYRSSPPSPPGCDTIKPSLHSLSTHFPKLRLTLGKKCHSKPLLIFLCPNLSTLVIVVELTSDWQPCGSS</sequence>
<gene>
    <name evidence="2" type="ORF">APLA_LOCUS5546</name>
</gene>
<dbReference type="Proteomes" id="UP000494106">
    <property type="component" value="Unassembled WGS sequence"/>
</dbReference>
<comment type="caution">
    <text evidence="2">The sequence shown here is derived from an EMBL/GenBank/DDBJ whole genome shotgun (WGS) entry which is preliminary data.</text>
</comment>
<evidence type="ECO:0000313" key="2">
    <source>
        <dbReference type="EMBL" id="CAB3234265.1"/>
    </source>
</evidence>
<feature type="compositionally biased region" description="Basic residues" evidence="1">
    <location>
        <begin position="11"/>
        <end position="22"/>
    </location>
</feature>
<dbReference type="EMBL" id="CADEBC010000481">
    <property type="protein sequence ID" value="CAB3234265.1"/>
    <property type="molecule type" value="Genomic_DNA"/>
</dbReference>
<evidence type="ECO:0000256" key="1">
    <source>
        <dbReference type="SAM" id="MobiDB-lite"/>
    </source>
</evidence>
<organism evidence="2 3">
    <name type="scientific">Arctia plantaginis</name>
    <name type="common">Wood tiger moth</name>
    <name type="synonym">Phalaena plantaginis</name>
    <dbReference type="NCBI Taxonomy" id="874455"/>
    <lineage>
        <taxon>Eukaryota</taxon>
        <taxon>Metazoa</taxon>
        <taxon>Ecdysozoa</taxon>
        <taxon>Arthropoda</taxon>
        <taxon>Hexapoda</taxon>
        <taxon>Insecta</taxon>
        <taxon>Pterygota</taxon>
        <taxon>Neoptera</taxon>
        <taxon>Endopterygota</taxon>
        <taxon>Lepidoptera</taxon>
        <taxon>Glossata</taxon>
        <taxon>Ditrysia</taxon>
        <taxon>Noctuoidea</taxon>
        <taxon>Erebidae</taxon>
        <taxon>Arctiinae</taxon>
        <taxon>Arctia</taxon>
    </lineage>
</organism>